<protein>
    <submittedName>
        <fullName evidence="2">Short tail fiber protein</fullName>
    </submittedName>
</protein>
<sequence length="369" mass="40490">MAVNYNFLKSLKGTAIGTIVPWTGDITAIPKGWEQCNGQSLEVNNYPYLYEVIGNKYGGTLNVDFRLPNIQGRSIVDYHTSHDAGTSYGQSWDIPDSFENLVNDTNDTANENNLSRTSQIDLFAYYNNNVNDMLGFIEEVELNDPIYFDGLSTAGRAMGDYHYPSHGHGGTFNVVSGPNQWAEACQNNGNANCAFFCPDDCGSPQYNRMEANNPVDERQRIGVFDGNPVSGSYLTRSGSYSNPKGWAARRNPGQNQSTNYNYVDSGSMDTLGDIPNTSNSNNWSFAAVDTQSPYANFVNSGQDAMDAHLHPAMFYELTKGSMNLPATLVVNDVGRGNVAPINSSNQDIATIRANTQTPQLSVLHIIRAY</sequence>
<proteinExistence type="predicted"/>
<dbReference type="KEGG" id="vg:77945695"/>
<dbReference type="RefSeq" id="YP_010669512.1">
    <property type="nucleotide sequence ID" value="NC_070961.1"/>
</dbReference>
<accession>A0A873WFG1</accession>
<dbReference type="EMBL" id="MW117966">
    <property type="protein sequence ID" value="QPB08096.1"/>
    <property type="molecule type" value="Genomic_DNA"/>
</dbReference>
<evidence type="ECO:0000313" key="3">
    <source>
        <dbReference type="Proteomes" id="UP000663288"/>
    </source>
</evidence>
<evidence type="ECO:0000313" key="2">
    <source>
        <dbReference type="EMBL" id="QPB08096.1"/>
    </source>
</evidence>
<reference evidence="2" key="1">
    <citation type="submission" date="2020-10" db="EMBL/GenBank/DDBJ databases">
        <title>The Isolation and Genome Sequence of a Novel Cyanophage S-H9-1 from the Yellow Sea, China.</title>
        <authorList>
            <person name="Jiang T."/>
        </authorList>
    </citation>
    <scope>NUCLEOTIDE SEQUENCE</scope>
</reference>
<dbReference type="InterPro" id="IPR011083">
    <property type="entry name" value="Phage_tail_collar_dom"/>
</dbReference>
<name>A0A873WFG1_9CAUD</name>
<evidence type="ECO:0000259" key="1">
    <source>
        <dbReference type="Pfam" id="PF07484"/>
    </source>
</evidence>
<organism evidence="2 3">
    <name type="scientific">Synechococcus phage S-H9-1</name>
    <dbReference type="NCBI Taxonomy" id="2783674"/>
    <lineage>
        <taxon>Viruses</taxon>
        <taxon>Duplodnaviria</taxon>
        <taxon>Heunggongvirae</taxon>
        <taxon>Uroviricota</taxon>
        <taxon>Caudoviricetes</taxon>
        <taxon>Pantevenvirales</taxon>
        <taxon>Kyanoviridae</taxon>
        <taxon>Scyllavirus</taxon>
        <taxon>Scyllavirus aitchnine</taxon>
    </lineage>
</organism>
<feature type="domain" description="Phage tail collar" evidence="1">
    <location>
        <begin position="17"/>
        <end position="75"/>
    </location>
</feature>
<dbReference type="Pfam" id="PF07484">
    <property type="entry name" value="Collar"/>
    <property type="match status" value="1"/>
</dbReference>
<dbReference type="SUPFAM" id="SSF88874">
    <property type="entry name" value="Receptor-binding domain of short tail fibre protein gp12"/>
    <property type="match status" value="1"/>
</dbReference>
<dbReference type="Proteomes" id="UP000663288">
    <property type="component" value="Segment"/>
</dbReference>
<dbReference type="GeneID" id="77945695"/>
<dbReference type="Gene3D" id="3.90.1340.10">
    <property type="entry name" value="Phage tail collar domain"/>
    <property type="match status" value="1"/>
</dbReference>
<keyword evidence="3" id="KW-1185">Reference proteome</keyword>
<dbReference type="InterPro" id="IPR037053">
    <property type="entry name" value="Phage_tail_collar_dom_sf"/>
</dbReference>